<dbReference type="AlphaFoldDB" id="A0AAV3NT69"/>
<proteinExistence type="predicted"/>
<reference evidence="6 7" key="1">
    <citation type="submission" date="2024-01" db="EMBL/GenBank/DDBJ databases">
        <title>The complete chloroplast genome sequence of Lithospermum erythrorhizon: insights into the phylogenetic relationship among Boraginaceae species and the maternal lineages of purple gromwells.</title>
        <authorList>
            <person name="Okada T."/>
            <person name="Watanabe K."/>
        </authorList>
    </citation>
    <scope>NUCLEOTIDE SEQUENCE [LARGE SCALE GENOMIC DNA]</scope>
</reference>
<gene>
    <name evidence="6" type="ORF">LIER_03237</name>
</gene>
<dbReference type="Gene3D" id="3.30.60.10">
    <property type="entry name" value="Endochitinase-like"/>
    <property type="match status" value="1"/>
</dbReference>
<keyword evidence="1 2" id="KW-0147">Chitin-binding</keyword>
<protein>
    <recommendedName>
        <fullName evidence="5">Chitin-binding type-1 domain-containing protein</fullName>
    </recommendedName>
</protein>
<evidence type="ECO:0000256" key="4">
    <source>
        <dbReference type="SAM" id="SignalP"/>
    </source>
</evidence>
<dbReference type="SUPFAM" id="SSF57016">
    <property type="entry name" value="Plant lectins/antimicrobial peptides"/>
    <property type="match status" value="1"/>
</dbReference>
<comment type="caution">
    <text evidence="6">The sequence shown here is derived from an EMBL/GenBank/DDBJ whole genome shotgun (WGS) entry which is preliminary data.</text>
</comment>
<feature type="disulfide bond" evidence="2">
    <location>
        <begin position="46"/>
        <end position="58"/>
    </location>
</feature>
<dbReference type="Proteomes" id="UP001454036">
    <property type="component" value="Unassembled WGS sequence"/>
</dbReference>
<comment type="caution">
    <text evidence="2">Lacks conserved residue(s) required for the propagation of feature annotation.</text>
</comment>
<organism evidence="6 7">
    <name type="scientific">Lithospermum erythrorhizon</name>
    <name type="common">Purple gromwell</name>
    <name type="synonym">Lithospermum officinale var. erythrorhizon</name>
    <dbReference type="NCBI Taxonomy" id="34254"/>
    <lineage>
        <taxon>Eukaryota</taxon>
        <taxon>Viridiplantae</taxon>
        <taxon>Streptophyta</taxon>
        <taxon>Embryophyta</taxon>
        <taxon>Tracheophyta</taxon>
        <taxon>Spermatophyta</taxon>
        <taxon>Magnoliopsida</taxon>
        <taxon>eudicotyledons</taxon>
        <taxon>Gunneridae</taxon>
        <taxon>Pentapetalae</taxon>
        <taxon>asterids</taxon>
        <taxon>lamiids</taxon>
        <taxon>Boraginales</taxon>
        <taxon>Boraginaceae</taxon>
        <taxon>Boraginoideae</taxon>
        <taxon>Lithospermeae</taxon>
        <taxon>Lithospermum</taxon>
    </lineage>
</organism>
<feature type="disulfide bond" evidence="2">
    <location>
        <begin position="51"/>
        <end position="65"/>
    </location>
</feature>
<feature type="domain" description="Chitin-binding type-1" evidence="5">
    <location>
        <begin position="37"/>
        <end position="76"/>
    </location>
</feature>
<keyword evidence="2" id="KW-1015">Disulfide bond</keyword>
<feature type="signal peptide" evidence="4">
    <location>
        <begin position="1"/>
        <end position="27"/>
    </location>
</feature>
<dbReference type="GO" id="GO:0008061">
    <property type="term" value="F:chitin binding"/>
    <property type="evidence" value="ECO:0007669"/>
    <property type="project" value="UniProtKB-UniRule"/>
</dbReference>
<dbReference type="EMBL" id="BAABME010000382">
    <property type="protein sequence ID" value="GAA0142306.1"/>
    <property type="molecule type" value="Genomic_DNA"/>
</dbReference>
<dbReference type="PROSITE" id="PS50941">
    <property type="entry name" value="CHIT_BIND_I_2"/>
    <property type="match status" value="1"/>
</dbReference>
<evidence type="ECO:0000313" key="7">
    <source>
        <dbReference type="Proteomes" id="UP001454036"/>
    </source>
</evidence>
<feature type="chain" id="PRO_5043853490" description="Chitin-binding type-1 domain-containing protein" evidence="4">
    <location>
        <begin position="28"/>
        <end position="180"/>
    </location>
</feature>
<feature type="disulfide bond" evidence="2">
    <location>
        <begin position="70"/>
        <end position="74"/>
    </location>
</feature>
<dbReference type="PRINTS" id="PR01217">
    <property type="entry name" value="PRICHEXTENSN"/>
</dbReference>
<evidence type="ECO:0000256" key="1">
    <source>
        <dbReference type="ARBA" id="ARBA00022669"/>
    </source>
</evidence>
<name>A0AAV3NT69_LITER</name>
<evidence type="ECO:0000256" key="3">
    <source>
        <dbReference type="SAM" id="MobiDB-lite"/>
    </source>
</evidence>
<evidence type="ECO:0000259" key="5">
    <source>
        <dbReference type="PROSITE" id="PS50941"/>
    </source>
</evidence>
<evidence type="ECO:0000313" key="6">
    <source>
        <dbReference type="EMBL" id="GAA0142306.1"/>
    </source>
</evidence>
<dbReference type="InterPro" id="IPR036861">
    <property type="entry name" value="Endochitinase-like_sf"/>
</dbReference>
<keyword evidence="4" id="KW-0732">Signal</keyword>
<sequence length="180" mass="18895">MKFHNHASDTIFFSLLILLLLALTSSGQTPPRVPPPPGSCGADFECHDALCCSNDNNCGNTADYCAPEHCQSNCWGSIPPPPPPSPPPPSPPPPPPSPPPPPPSSPPPPPPSPPPPPHVPICGIDYICKVGYCCDDSFGLCILTESDHCPICNIDYSCPVGSCCSPYGVCVPIESGYCFF</sequence>
<accession>A0AAV3NT69</accession>
<feature type="region of interest" description="Disordered" evidence="3">
    <location>
        <begin position="81"/>
        <end position="112"/>
    </location>
</feature>
<dbReference type="InterPro" id="IPR001002">
    <property type="entry name" value="Chitin-bd_1"/>
</dbReference>
<keyword evidence="7" id="KW-1185">Reference proteome</keyword>
<evidence type="ECO:0000256" key="2">
    <source>
        <dbReference type="PROSITE-ProRule" id="PRU00261"/>
    </source>
</evidence>